<dbReference type="InterPro" id="IPR055207">
    <property type="entry name" value="POLR3C_WHD"/>
</dbReference>
<dbReference type="SUPFAM" id="SSF46785">
    <property type="entry name" value="Winged helix' DNA-binding domain"/>
    <property type="match status" value="1"/>
</dbReference>
<evidence type="ECO:0000256" key="5">
    <source>
        <dbReference type="ARBA" id="ARBA00022478"/>
    </source>
</evidence>
<comment type="function">
    <text evidence="8 9">DNA-dependent RNA polymerase catalyzes the transcription of DNA into RNA using the four ribonucleoside triphosphates as substrates. Specific core component of RNA polymerase III which synthesizes small RNAs, such as 5S rRNA and tRNAs.</text>
</comment>
<evidence type="ECO:0000256" key="10">
    <source>
        <dbReference type="SAM" id="MobiDB-lite"/>
    </source>
</evidence>
<keyword evidence="7 9" id="KW-0539">Nucleus</keyword>
<evidence type="ECO:0000313" key="14">
    <source>
        <dbReference type="EMBL" id="PPQ69858.1"/>
    </source>
</evidence>
<dbReference type="GO" id="GO:0003697">
    <property type="term" value="F:single-stranded DNA binding"/>
    <property type="evidence" value="ECO:0007669"/>
    <property type="project" value="UniProtKB-UniRule"/>
</dbReference>
<dbReference type="EMBL" id="NHYE01005560">
    <property type="protein sequence ID" value="PPQ69858.1"/>
    <property type="molecule type" value="Genomic_DNA"/>
</dbReference>
<dbReference type="Pfam" id="PF05645">
    <property type="entry name" value="RNA_pol_Rpc82"/>
    <property type="match status" value="1"/>
</dbReference>
<comment type="subcellular location">
    <subcellularLocation>
        <location evidence="1 9">Nucleus</location>
    </subcellularLocation>
</comment>
<evidence type="ECO:0000313" key="15">
    <source>
        <dbReference type="Proteomes" id="UP000284706"/>
    </source>
</evidence>
<keyword evidence="5 9" id="KW-0240">DNA-directed RNA polymerase</keyword>
<feature type="domain" description="RNA polymerase III Rpc82 C -terminal" evidence="11">
    <location>
        <begin position="140"/>
        <end position="329"/>
    </location>
</feature>
<dbReference type="Pfam" id="PF22536">
    <property type="entry name" value="WHD_POLR3C"/>
    <property type="match status" value="1"/>
</dbReference>
<proteinExistence type="inferred from homology"/>
<dbReference type="InParanoid" id="A0A409VUC5"/>
<organism evidence="14 15">
    <name type="scientific">Gymnopilus dilepis</name>
    <dbReference type="NCBI Taxonomy" id="231916"/>
    <lineage>
        <taxon>Eukaryota</taxon>
        <taxon>Fungi</taxon>
        <taxon>Dikarya</taxon>
        <taxon>Basidiomycota</taxon>
        <taxon>Agaricomycotina</taxon>
        <taxon>Agaricomycetes</taxon>
        <taxon>Agaricomycetidae</taxon>
        <taxon>Agaricales</taxon>
        <taxon>Agaricineae</taxon>
        <taxon>Hymenogastraceae</taxon>
        <taxon>Gymnopilus</taxon>
    </lineage>
</organism>
<evidence type="ECO:0000256" key="3">
    <source>
        <dbReference type="ARBA" id="ARBA00011206"/>
    </source>
</evidence>
<dbReference type="InterPro" id="IPR039748">
    <property type="entry name" value="RPC3"/>
</dbReference>
<feature type="domain" description="DNA-directed RNA polymerase III subunit RPC3 winged-helix" evidence="13">
    <location>
        <begin position="382"/>
        <end position="458"/>
    </location>
</feature>
<dbReference type="GO" id="GO:0006351">
    <property type="term" value="P:DNA-templated transcription"/>
    <property type="evidence" value="ECO:0007669"/>
    <property type="project" value="InterPro"/>
</dbReference>
<accession>A0A409VUC5</accession>
<evidence type="ECO:0000256" key="8">
    <source>
        <dbReference type="ARBA" id="ARBA00025127"/>
    </source>
</evidence>
<evidence type="ECO:0000256" key="9">
    <source>
        <dbReference type="RuleBase" id="RU367076"/>
    </source>
</evidence>
<keyword evidence="15" id="KW-1185">Reference proteome</keyword>
<evidence type="ECO:0000259" key="11">
    <source>
        <dbReference type="Pfam" id="PF05645"/>
    </source>
</evidence>
<name>A0A409VUC5_9AGAR</name>
<dbReference type="Proteomes" id="UP000284706">
    <property type="component" value="Unassembled WGS sequence"/>
</dbReference>
<evidence type="ECO:0000256" key="2">
    <source>
        <dbReference type="ARBA" id="ARBA00006835"/>
    </source>
</evidence>
<dbReference type="FunCoup" id="A0A409VUC5">
    <property type="interactions" value="651"/>
</dbReference>
<dbReference type="OrthoDB" id="272392at2759"/>
<feature type="region of interest" description="Disordered" evidence="10">
    <location>
        <begin position="206"/>
        <end position="232"/>
    </location>
</feature>
<dbReference type="STRING" id="231916.A0A409VUC5"/>
<protein>
    <recommendedName>
        <fullName evidence="4 9">DNA-directed RNA polymerase III subunit RPC3</fullName>
        <shortName evidence="9">RNA polymerase III subunit C3</shortName>
    </recommendedName>
</protein>
<dbReference type="InterPro" id="IPR036388">
    <property type="entry name" value="WH-like_DNA-bd_sf"/>
</dbReference>
<dbReference type="AlphaFoldDB" id="A0A409VUC5"/>
<comment type="similarity">
    <text evidence="2 9">Belongs to the RNA polymerase beta chain family.</text>
</comment>
<sequence length="553" mass="62980">MADTHTRNLCAEIIRSQFGPLTAKLCSVLLTRGRLSFSHLVRFSGLKPRTARACILVLVQQNLLWHTKGDEEGEMFEINTDECLMRLRFGKFVWLADQMFGEQGAEIIQIILDHGKLRPPEIFSLLSIYDPKKTKQYRQILHKLVAGSYLKVSTVLSHLSPRDKWIQYEAEEKRKITGFPTAKELREAKELARARLKREEEEAEQIGLKRKAKNQQAGSYSNKARVNTSSTDKTDFQHNAYRESCRKTRMSVNYERFAVHLRNMVVERAVREKFNRPASLVLRAALEVTETPQSSVDDIRSAPTSVASIAMHISEDANLSSGLVYASKKISDMTCIKDYLGMLSSADNPTPEGRAMSFVSYSSSKVQVEFEIIKRRLRENVLESVARDKHGQEGVRILRLLAKTGKMDEKQISKIVMMAPKDVRPLLVALSADSLISTQEVPKSADRNPARTFYLWYVDHHKAFQVILGGVYKTLYNILARRRAEREHGDIAAVLEKRARSDVSQDEGLLTRVERETLEDWEAKETKLTVLEIRVEELVFLLKDLGSLPADSE</sequence>
<evidence type="ECO:0000259" key="13">
    <source>
        <dbReference type="Pfam" id="PF22536"/>
    </source>
</evidence>
<keyword evidence="6 9" id="KW-0804">Transcription</keyword>
<evidence type="ECO:0000256" key="1">
    <source>
        <dbReference type="ARBA" id="ARBA00004123"/>
    </source>
</evidence>
<reference evidence="14 15" key="1">
    <citation type="journal article" date="2018" name="Evol. Lett.">
        <title>Horizontal gene cluster transfer increased hallucinogenic mushroom diversity.</title>
        <authorList>
            <person name="Reynolds H.T."/>
            <person name="Vijayakumar V."/>
            <person name="Gluck-Thaler E."/>
            <person name="Korotkin H.B."/>
            <person name="Matheny P.B."/>
            <person name="Slot J.C."/>
        </authorList>
    </citation>
    <scope>NUCLEOTIDE SEQUENCE [LARGE SCALE GENOMIC DNA]</scope>
    <source>
        <strain evidence="14 15">SRW20</strain>
    </source>
</reference>
<dbReference type="Pfam" id="PF08221">
    <property type="entry name" value="HTH_9"/>
    <property type="match status" value="1"/>
</dbReference>
<evidence type="ECO:0000259" key="12">
    <source>
        <dbReference type="Pfam" id="PF08221"/>
    </source>
</evidence>
<dbReference type="InterPro" id="IPR036390">
    <property type="entry name" value="WH_DNA-bd_sf"/>
</dbReference>
<evidence type="ECO:0000256" key="7">
    <source>
        <dbReference type="ARBA" id="ARBA00023242"/>
    </source>
</evidence>
<evidence type="ECO:0000256" key="4">
    <source>
        <dbReference type="ARBA" id="ARBA00016689"/>
    </source>
</evidence>
<dbReference type="InterPro" id="IPR008806">
    <property type="entry name" value="RNA_pol_III_Rpc82_C"/>
</dbReference>
<feature type="compositionally biased region" description="Polar residues" evidence="10">
    <location>
        <begin position="214"/>
        <end position="231"/>
    </location>
</feature>
<comment type="subunit">
    <text evidence="3 9">Component of the RNA polymerase III (Pol III) complex consisting of 17 subunits.</text>
</comment>
<evidence type="ECO:0000256" key="6">
    <source>
        <dbReference type="ARBA" id="ARBA00023163"/>
    </source>
</evidence>
<dbReference type="InterPro" id="IPR013197">
    <property type="entry name" value="RNA_pol_III_RPC82-rel_HTH"/>
</dbReference>
<dbReference type="Gene3D" id="1.10.10.10">
    <property type="entry name" value="Winged helix-like DNA-binding domain superfamily/Winged helix DNA-binding domain"/>
    <property type="match status" value="4"/>
</dbReference>
<comment type="caution">
    <text evidence="14">The sequence shown here is derived from an EMBL/GenBank/DDBJ whole genome shotgun (WGS) entry which is preliminary data.</text>
</comment>
<feature type="domain" description="RNA polymerase III subunit RPC82-related helix-turn-helix" evidence="12">
    <location>
        <begin position="8"/>
        <end position="63"/>
    </location>
</feature>
<dbReference type="GO" id="GO:0005666">
    <property type="term" value="C:RNA polymerase III complex"/>
    <property type="evidence" value="ECO:0007669"/>
    <property type="project" value="UniProtKB-UniRule"/>
</dbReference>
<gene>
    <name evidence="14" type="ORF">CVT26_014135</name>
</gene>
<dbReference type="PANTHER" id="PTHR12949">
    <property type="entry name" value="RNA POLYMERASE III DNA DIRECTED -RELATED"/>
    <property type="match status" value="1"/>
</dbReference>
<dbReference type="PANTHER" id="PTHR12949:SF0">
    <property type="entry name" value="DNA-DIRECTED RNA POLYMERASE III SUBUNIT RPC3"/>
    <property type="match status" value="1"/>
</dbReference>